<dbReference type="InterPro" id="IPR009057">
    <property type="entry name" value="Homeodomain-like_sf"/>
</dbReference>
<sequence length="225" mass="25507">MGEYAVGVATRTRIYRVCKELFYRKGIKATSYNDICEAAEVNRGLIPYYFKSKNNIAIEVLGDFVDSMEAAVNAWWSPDDMVQPERNIMIELLMFRLLSEDECACRFYSEIRADGAFHESSLKIQDDVMRTLAKGSGVQVSDAALRTITSMVEGTETELVQAVYHGYLEESIEDMVRRDISCCFFLLGADAKTVEGWCDHVFALAEGFTMECDERFACQVVKRGR</sequence>
<dbReference type="SUPFAM" id="SSF46689">
    <property type="entry name" value="Homeodomain-like"/>
    <property type="match status" value="1"/>
</dbReference>
<evidence type="ECO:0000313" key="4">
    <source>
        <dbReference type="EMBL" id="RDB65954.1"/>
    </source>
</evidence>
<dbReference type="PANTHER" id="PTHR43479:SF11">
    <property type="entry name" value="ACREF_ENVCD OPERON REPRESSOR-RELATED"/>
    <property type="match status" value="1"/>
</dbReference>
<keyword evidence="1 2" id="KW-0238">DNA-binding</keyword>
<dbReference type="EMBL" id="QICC01000022">
    <property type="protein sequence ID" value="RNM41985.1"/>
    <property type="molecule type" value="Genomic_DNA"/>
</dbReference>
<evidence type="ECO:0000256" key="2">
    <source>
        <dbReference type="PROSITE-ProRule" id="PRU00335"/>
    </source>
</evidence>
<dbReference type="RefSeq" id="WP_114547536.1">
    <property type="nucleotide sequence ID" value="NZ_CALJMG010000030.1"/>
</dbReference>
<dbReference type="Proteomes" id="UP000253817">
    <property type="component" value="Unassembled WGS sequence"/>
</dbReference>
<feature type="domain" description="HTH tetR-type" evidence="3">
    <location>
        <begin position="8"/>
        <end position="68"/>
    </location>
</feature>
<organism evidence="5 7">
    <name type="scientific">Eggerthella sinensis</name>
    <dbReference type="NCBI Taxonomy" id="242230"/>
    <lineage>
        <taxon>Bacteria</taxon>
        <taxon>Bacillati</taxon>
        <taxon>Actinomycetota</taxon>
        <taxon>Coriobacteriia</taxon>
        <taxon>Eggerthellales</taxon>
        <taxon>Eggerthellaceae</taxon>
        <taxon>Eggerthella</taxon>
    </lineage>
</organism>
<evidence type="ECO:0000313" key="7">
    <source>
        <dbReference type="Proteomes" id="UP000270112"/>
    </source>
</evidence>
<protein>
    <recommendedName>
        <fullName evidence="3">HTH tetR-type domain-containing protein</fullName>
    </recommendedName>
</protein>
<accession>A0A3N0IYF9</accession>
<proteinExistence type="predicted"/>
<dbReference type="InterPro" id="IPR001647">
    <property type="entry name" value="HTH_TetR"/>
</dbReference>
<evidence type="ECO:0000313" key="5">
    <source>
        <dbReference type="EMBL" id="RNM41985.1"/>
    </source>
</evidence>
<feature type="DNA-binding region" description="H-T-H motif" evidence="2">
    <location>
        <begin position="31"/>
        <end position="50"/>
    </location>
</feature>
<dbReference type="GO" id="GO:0003677">
    <property type="term" value="F:DNA binding"/>
    <property type="evidence" value="ECO:0007669"/>
    <property type="project" value="UniProtKB-UniRule"/>
</dbReference>
<dbReference type="Gene3D" id="1.10.357.10">
    <property type="entry name" value="Tetracycline Repressor, domain 2"/>
    <property type="match status" value="1"/>
</dbReference>
<name>A0A3N0IYF9_9ACTN</name>
<dbReference type="PROSITE" id="PS50977">
    <property type="entry name" value="HTH_TETR_2"/>
    <property type="match status" value="1"/>
</dbReference>
<reference evidence="4 6" key="1">
    <citation type="journal article" date="2018" name="Elife">
        <title>Discovery and characterization of a prevalent human gut bacterial enzyme sufficient for the inactivation of a family of plant toxins.</title>
        <authorList>
            <person name="Koppel N."/>
            <person name="Bisanz J.E."/>
            <person name="Pandelia M.E."/>
            <person name="Turnbaugh P.J."/>
            <person name="Balskus E.P."/>
        </authorList>
    </citation>
    <scope>NUCLEOTIDE SEQUENCE [LARGE SCALE GENOMIC DNA]</scope>
    <source>
        <strain evidence="4 6">DSM 16107</strain>
    </source>
</reference>
<evidence type="ECO:0000259" key="3">
    <source>
        <dbReference type="PROSITE" id="PS50977"/>
    </source>
</evidence>
<evidence type="ECO:0000256" key="1">
    <source>
        <dbReference type="ARBA" id="ARBA00023125"/>
    </source>
</evidence>
<dbReference type="EMBL" id="PPTT01000034">
    <property type="protein sequence ID" value="RDB65954.1"/>
    <property type="molecule type" value="Genomic_DNA"/>
</dbReference>
<reference evidence="5" key="3">
    <citation type="journal article" date="2019" name="Microbiol. Resour. Announc.">
        <title>Draft Genome Sequences of Type Strains of Gordonibacter faecihominis, Paraeggerthella hongkongensis, Parvibacter caecicola,Slackia equolifaciens, Slackia faecicanis, and Slackia isoflavoniconvertens.</title>
        <authorList>
            <person name="Danylec N."/>
            <person name="Stoll D.A."/>
            <person name="Dotsch A."/>
            <person name="Huch M."/>
        </authorList>
    </citation>
    <scope>NUCLEOTIDE SEQUENCE</scope>
    <source>
        <strain evidence="5">DSM 16107</strain>
    </source>
</reference>
<dbReference type="Proteomes" id="UP000270112">
    <property type="component" value="Unassembled WGS sequence"/>
</dbReference>
<evidence type="ECO:0000313" key="6">
    <source>
        <dbReference type="Proteomes" id="UP000253817"/>
    </source>
</evidence>
<dbReference type="AlphaFoldDB" id="A0A3N0IYF9"/>
<dbReference type="OrthoDB" id="3190535at2"/>
<keyword evidence="6" id="KW-1185">Reference proteome</keyword>
<dbReference type="InterPro" id="IPR050624">
    <property type="entry name" value="HTH-type_Tx_Regulator"/>
</dbReference>
<dbReference type="Pfam" id="PF00440">
    <property type="entry name" value="TetR_N"/>
    <property type="match status" value="1"/>
</dbReference>
<gene>
    <name evidence="4" type="ORF">C1876_15025</name>
    <name evidence="5" type="ORF">DMP09_07225</name>
</gene>
<dbReference type="PANTHER" id="PTHR43479">
    <property type="entry name" value="ACREF/ENVCD OPERON REPRESSOR-RELATED"/>
    <property type="match status" value="1"/>
</dbReference>
<reference evidence="7" key="2">
    <citation type="submission" date="2018-05" db="EMBL/GenBank/DDBJ databases">
        <title>Genome Sequencing of selected type strains of the family Eggerthellaceae.</title>
        <authorList>
            <person name="Danylec N."/>
            <person name="Stoll D.A."/>
            <person name="Doetsch A."/>
            <person name="Huch M."/>
        </authorList>
    </citation>
    <scope>NUCLEOTIDE SEQUENCE [LARGE SCALE GENOMIC DNA]</scope>
    <source>
        <strain evidence="7">DSM 16107</strain>
    </source>
</reference>
<comment type="caution">
    <text evidence="5">The sequence shown here is derived from an EMBL/GenBank/DDBJ whole genome shotgun (WGS) entry which is preliminary data.</text>
</comment>